<proteinExistence type="predicted"/>
<evidence type="ECO:0000313" key="1">
    <source>
        <dbReference type="EMBL" id="MPM89781.1"/>
    </source>
</evidence>
<dbReference type="AlphaFoldDB" id="A0A645DKK4"/>
<name>A0A645DKK4_9ZZZZ</name>
<gene>
    <name evidence="1" type="ORF">SDC9_136893</name>
</gene>
<dbReference type="EMBL" id="VSSQ01037161">
    <property type="protein sequence ID" value="MPM89781.1"/>
    <property type="molecule type" value="Genomic_DNA"/>
</dbReference>
<reference evidence="1" key="1">
    <citation type="submission" date="2019-08" db="EMBL/GenBank/DDBJ databases">
        <authorList>
            <person name="Kucharzyk K."/>
            <person name="Murdoch R.W."/>
            <person name="Higgins S."/>
            <person name="Loffler F."/>
        </authorList>
    </citation>
    <scope>NUCLEOTIDE SEQUENCE</scope>
</reference>
<accession>A0A645DKK4</accession>
<organism evidence="1">
    <name type="scientific">bioreactor metagenome</name>
    <dbReference type="NCBI Taxonomy" id="1076179"/>
    <lineage>
        <taxon>unclassified sequences</taxon>
        <taxon>metagenomes</taxon>
        <taxon>ecological metagenomes</taxon>
    </lineage>
</organism>
<sequence length="192" mass="22108">MPIWINCLIEVYFQFSRCRNFGIQLPDASCSSVSGVCEKRLSGLFPGSVERGESFFIHADLATNFQSSSYHIPELKRETLYRPKVGCDIFSHAAVTTCSTAREDPVLVDERDCKSIYLRFTEDLYTLHAKSLCRLDVEGTQFVFIKGVVQAHHWFAVLSLYKTFPRGSPYSVRRGIRRQELRIIFFCSREFP</sequence>
<comment type="caution">
    <text evidence="1">The sequence shown here is derived from an EMBL/GenBank/DDBJ whole genome shotgun (WGS) entry which is preliminary data.</text>
</comment>
<protein>
    <submittedName>
        <fullName evidence="1">Uncharacterized protein</fullName>
    </submittedName>
</protein>